<sequence>MFASSSSNGRLGTTGIQNINSNCFFAAPMQNLYPIIPFLKNKTLQLVTNNVKYGKDVDGVFYIVKANLAVEDLQRWFMGMSTASRVYEPAPHLPSMVSYDGGNERNGVFPEWKADDPFHFQEIPIPDVPPPAYNELYGIGNGYTCDARDSYEFMLKWVALAQDGTEELVDLFQTWSLPKPIGINLVMHFCMYARANSFEEGLNQLLEYNKITVLPPVFALSGKVRERKAAGSSVHFS</sequence>
<gene>
    <name evidence="1" type="ORF">INT47_011819</name>
</gene>
<dbReference type="AlphaFoldDB" id="A0A8H7VAX2"/>
<reference evidence="1" key="1">
    <citation type="submission" date="2020-12" db="EMBL/GenBank/DDBJ databases">
        <title>Metabolic potential, ecology and presence of endohyphal bacteria is reflected in genomic diversity of Mucoromycotina.</title>
        <authorList>
            <person name="Muszewska A."/>
            <person name="Okrasinska A."/>
            <person name="Steczkiewicz K."/>
            <person name="Drgas O."/>
            <person name="Orlowska M."/>
            <person name="Perlinska-Lenart U."/>
            <person name="Aleksandrzak-Piekarczyk T."/>
            <person name="Szatraj K."/>
            <person name="Zielenkiewicz U."/>
            <person name="Pilsyk S."/>
            <person name="Malc E."/>
            <person name="Mieczkowski P."/>
            <person name="Kruszewska J.S."/>
            <person name="Biernat P."/>
            <person name="Pawlowska J."/>
        </authorList>
    </citation>
    <scope>NUCLEOTIDE SEQUENCE</scope>
    <source>
        <strain evidence="1">WA0000017839</strain>
    </source>
</reference>
<dbReference type="Proteomes" id="UP000603453">
    <property type="component" value="Unassembled WGS sequence"/>
</dbReference>
<dbReference type="EMBL" id="JAEPRD010000023">
    <property type="protein sequence ID" value="KAG2207699.1"/>
    <property type="molecule type" value="Genomic_DNA"/>
</dbReference>
<protein>
    <submittedName>
        <fullName evidence="1">Uncharacterized protein</fullName>
    </submittedName>
</protein>
<comment type="caution">
    <text evidence="1">The sequence shown here is derived from an EMBL/GenBank/DDBJ whole genome shotgun (WGS) entry which is preliminary data.</text>
</comment>
<organism evidence="1 2">
    <name type="scientific">Mucor saturninus</name>
    <dbReference type="NCBI Taxonomy" id="64648"/>
    <lineage>
        <taxon>Eukaryota</taxon>
        <taxon>Fungi</taxon>
        <taxon>Fungi incertae sedis</taxon>
        <taxon>Mucoromycota</taxon>
        <taxon>Mucoromycotina</taxon>
        <taxon>Mucoromycetes</taxon>
        <taxon>Mucorales</taxon>
        <taxon>Mucorineae</taxon>
        <taxon>Mucoraceae</taxon>
        <taxon>Mucor</taxon>
    </lineage>
</organism>
<evidence type="ECO:0000313" key="1">
    <source>
        <dbReference type="EMBL" id="KAG2207699.1"/>
    </source>
</evidence>
<accession>A0A8H7VAX2</accession>
<name>A0A8H7VAX2_9FUNG</name>
<evidence type="ECO:0000313" key="2">
    <source>
        <dbReference type="Proteomes" id="UP000603453"/>
    </source>
</evidence>
<keyword evidence="2" id="KW-1185">Reference proteome</keyword>
<proteinExistence type="predicted"/>